<sequence>MNKNRNPMLDFIKGIACICVVFIHVTFPDRFGLILKNICGYAVPLFFVIAGYYAGGGQEQVVKRRLYKILKILLFAYIVFFCIECIEQLRNNNIVTWLHSIVSIKAFIKFFVFCTIDFAIPLWYLIAQSETYIFWYIIVKFKLEKKMLKVMPLLFVLQVILRTTCETINCNWFWKINFVTGSLTWFLLGYYIYNIEIEKIKKIENRVLVFCGMIGMMIACIPILFSLKVNFSSIGYIPYATAIFLFAIKNGGYSISQKMEYLGEKLSLWVYIFHVPMSIVISHVCSKIFKVDIKSTLFSWCFPIITVVVVVIFSYLFEKTIQKVKGL</sequence>
<evidence type="ECO:0000313" key="4">
    <source>
        <dbReference type="Proteomes" id="UP000245905"/>
    </source>
</evidence>
<keyword evidence="1" id="KW-0812">Transmembrane</keyword>
<feature type="transmembrane region" description="Helical" evidence="1">
    <location>
        <begin position="7"/>
        <end position="27"/>
    </location>
</feature>
<dbReference type="RefSeq" id="WP_109257843.1">
    <property type="nucleotide sequence ID" value="NZ_JRFS01000015.1"/>
</dbReference>
<accession>A0A2U2EHB6</accession>
<evidence type="ECO:0000256" key="1">
    <source>
        <dbReference type="SAM" id="Phobius"/>
    </source>
</evidence>
<dbReference type="Pfam" id="PF01757">
    <property type="entry name" value="Acyl_transf_3"/>
    <property type="match status" value="1"/>
</dbReference>
<feature type="transmembrane region" description="Helical" evidence="1">
    <location>
        <begin position="33"/>
        <end position="54"/>
    </location>
</feature>
<feature type="transmembrane region" description="Helical" evidence="1">
    <location>
        <begin position="295"/>
        <end position="317"/>
    </location>
</feature>
<dbReference type="InterPro" id="IPR002656">
    <property type="entry name" value="Acyl_transf_3_dom"/>
</dbReference>
<dbReference type="GO" id="GO:0016747">
    <property type="term" value="F:acyltransferase activity, transferring groups other than amino-acyl groups"/>
    <property type="evidence" value="ECO:0007669"/>
    <property type="project" value="InterPro"/>
</dbReference>
<keyword evidence="1" id="KW-0472">Membrane</keyword>
<reference evidence="3 4" key="1">
    <citation type="submission" date="2014-09" db="EMBL/GenBank/DDBJ databases">
        <title>Butyrate-producing bacteria isolated from human gut.</title>
        <authorList>
            <person name="Zhang Q."/>
            <person name="Zhao L."/>
        </authorList>
    </citation>
    <scope>NUCLEOTIDE SEQUENCE [LARGE SCALE GENOMIC DNA]</scope>
    <source>
        <strain evidence="3 4">R22</strain>
    </source>
</reference>
<name>A0A2U2EHB6_9FIRM</name>
<feature type="domain" description="Acyltransferase 3" evidence="2">
    <location>
        <begin position="9"/>
        <end position="317"/>
    </location>
</feature>
<keyword evidence="1" id="KW-1133">Transmembrane helix</keyword>
<dbReference type="EMBL" id="JRFS01000015">
    <property type="protein sequence ID" value="PWE83722.1"/>
    <property type="molecule type" value="Genomic_DNA"/>
</dbReference>
<feature type="transmembrane region" description="Helical" evidence="1">
    <location>
        <begin position="268"/>
        <end position="289"/>
    </location>
</feature>
<protein>
    <recommendedName>
        <fullName evidence="2">Acyltransferase 3 domain-containing protein</fullName>
    </recommendedName>
</protein>
<feature type="transmembrane region" description="Helical" evidence="1">
    <location>
        <begin position="207"/>
        <end position="225"/>
    </location>
</feature>
<dbReference type="AlphaFoldDB" id="A0A2U2EHB6"/>
<evidence type="ECO:0000259" key="2">
    <source>
        <dbReference type="Pfam" id="PF01757"/>
    </source>
</evidence>
<organism evidence="3 4">
    <name type="scientific">Agathobacter rectalis</name>
    <dbReference type="NCBI Taxonomy" id="39491"/>
    <lineage>
        <taxon>Bacteria</taxon>
        <taxon>Bacillati</taxon>
        <taxon>Bacillota</taxon>
        <taxon>Clostridia</taxon>
        <taxon>Lachnospirales</taxon>
        <taxon>Lachnospiraceae</taxon>
        <taxon>Agathobacter</taxon>
    </lineage>
</organism>
<feature type="transmembrane region" description="Helical" evidence="1">
    <location>
        <begin position="231"/>
        <end position="248"/>
    </location>
</feature>
<dbReference type="PANTHER" id="PTHR37312:SF1">
    <property type="entry name" value="MEMBRANE-BOUND ACYLTRANSFERASE YKRP-RELATED"/>
    <property type="match status" value="1"/>
</dbReference>
<dbReference type="InterPro" id="IPR052734">
    <property type="entry name" value="Nod_factor_acetyltransferase"/>
</dbReference>
<comment type="caution">
    <text evidence="3">The sequence shown here is derived from an EMBL/GenBank/DDBJ whole genome shotgun (WGS) entry which is preliminary data.</text>
</comment>
<feature type="transmembrane region" description="Helical" evidence="1">
    <location>
        <begin position="176"/>
        <end position="195"/>
    </location>
</feature>
<gene>
    <name evidence="3" type="ORF">LD38_07950</name>
</gene>
<dbReference type="Proteomes" id="UP000245905">
    <property type="component" value="Unassembled WGS sequence"/>
</dbReference>
<feature type="transmembrane region" description="Helical" evidence="1">
    <location>
        <begin position="66"/>
        <end position="86"/>
    </location>
</feature>
<proteinExistence type="predicted"/>
<evidence type="ECO:0000313" key="3">
    <source>
        <dbReference type="EMBL" id="PWE83722.1"/>
    </source>
</evidence>
<dbReference type="PANTHER" id="PTHR37312">
    <property type="entry name" value="MEMBRANE-BOUND ACYLTRANSFERASE YKRP-RELATED"/>
    <property type="match status" value="1"/>
</dbReference>